<dbReference type="Gene3D" id="1.10.1040.20">
    <property type="entry name" value="ProC-like, C-terminal domain"/>
    <property type="match status" value="1"/>
</dbReference>
<dbReference type="InterPro" id="IPR037108">
    <property type="entry name" value="TM1727-like_C_sf"/>
</dbReference>
<dbReference type="Pfam" id="PF10728">
    <property type="entry name" value="DUF2520"/>
    <property type="match status" value="1"/>
</dbReference>
<dbReference type="PANTHER" id="PTHR40459">
    <property type="entry name" value="CONSERVED HYPOTHETICAL ALANINE AND LEUCINE RICH PROTEIN"/>
    <property type="match status" value="1"/>
</dbReference>
<dbReference type="Proteomes" id="UP000199360">
    <property type="component" value="Unassembled WGS sequence"/>
</dbReference>
<dbReference type="Pfam" id="PF10727">
    <property type="entry name" value="Rossmann-like"/>
    <property type="match status" value="1"/>
</dbReference>
<dbReference type="PANTHER" id="PTHR40459:SF1">
    <property type="entry name" value="CONSERVED HYPOTHETICAL ALANINE AND LEUCINE RICH PROTEIN"/>
    <property type="match status" value="1"/>
</dbReference>
<dbReference type="InterPro" id="IPR018931">
    <property type="entry name" value="DUF2520"/>
</dbReference>
<organism evidence="3 4">
    <name type="scientific">Micromonospora humi</name>
    <dbReference type="NCBI Taxonomy" id="745366"/>
    <lineage>
        <taxon>Bacteria</taxon>
        <taxon>Bacillati</taxon>
        <taxon>Actinomycetota</taxon>
        <taxon>Actinomycetes</taxon>
        <taxon>Micromonosporales</taxon>
        <taxon>Micromonosporaceae</taxon>
        <taxon>Micromonospora</taxon>
    </lineage>
</organism>
<gene>
    <name evidence="3" type="ORF">GA0070213_11611</name>
</gene>
<accession>A0A1C5K0W6</accession>
<dbReference type="InterPro" id="IPR036291">
    <property type="entry name" value="NAD(P)-bd_dom_sf"/>
</dbReference>
<keyword evidence="4" id="KW-1185">Reference proteome</keyword>
<protein>
    <submittedName>
        <fullName evidence="3">Predicted oxidoreductase, contains short-chain dehydrogenase (SDR) and DUF2520 domains</fullName>
    </submittedName>
</protein>
<reference evidence="4" key="1">
    <citation type="submission" date="2016-06" db="EMBL/GenBank/DDBJ databases">
        <authorList>
            <person name="Varghese N."/>
            <person name="Submissions Spin"/>
        </authorList>
    </citation>
    <scope>NUCLEOTIDE SEQUENCE [LARGE SCALE GENOMIC DNA]</scope>
    <source>
        <strain evidence="4">DSM 45647</strain>
    </source>
</reference>
<sequence length="360" mass="36445">MPTLSCPCAPPVRALRAIGEGFHTFLFPVCHPGAYLPSTGTPFEDWIAAMSAPLRPRALRAPLAFPRTLTVGVLGAGRVGAVLGAALAAAGHRVVAASGSSGASRARLALLLPQTPHRSASAVARAATDLLIVAVGDDALAGVVAELAATGALRPGQVVAHTSGAHGLAVLTPAAAAGALPLALHPAMTFTGTPDDLSRLAGSSYGVTAPAELRPLAARLVADLGGVPEWVGEADRPLYHAALAHGANHLVTLVNDAADRLRDAGVDRPEKVLAPLLRAALENALALGDDALTGPVSRGDAGTVRRHLDRLAATAPESVPAYLALARRTADRAVAAGRLRPADATPLLAVLDGMEVASSW</sequence>
<dbReference type="SUPFAM" id="SSF51735">
    <property type="entry name" value="NAD(P)-binding Rossmann-fold domains"/>
    <property type="match status" value="1"/>
</dbReference>
<dbReference type="AlphaFoldDB" id="A0A1C5K0W6"/>
<dbReference type="EMBL" id="FMDM01000016">
    <property type="protein sequence ID" value="SCG75936.1"/>
    <property type="molecule type" value="Genomic_DNA"/>
</dbReference>
<dbReference type="InterPro" id="IPR008927">
    <property type="entry name" value="6-PGluconate_DH-like_C_sf"/>
</dbReference>
<evidence type="ECO:0000259" key="1">
    <source>
        <dbReference type="Pfam" id="PF10727"/>
    </source>
</evidence>
<dbReference type="STRING" id="745366.GA0070213_11611"/>
<feature type="domain" description="DUF2520" evidence="2">
    <location>
        <begin position="205"/>
        <end position="329"/>
    </location>
</feature>
<evidence type="ECO:0000259" key="2">
    <source>
        <dbReference type="Pfam" id="PF10728"/>
    </source>
</evidence>
<proteinExistence type="predicted"/>
<evidence type="ECO:0000313" key="3">
    <source>
        <dbReference type="EMBL" id="SCG75936.1"/>
    </source>
</evidence>
<feature type="domain" description="Putative oxidoreductase/dehydrogenase Rossmann-like" evidence="1">
    <location>
        <begin position="67"/>
        <end position="186"/>
    </location>
</feature>
<evidence type="ECO:0000313" key="4">
    <source>
        <dbReference type="Proteomes" id="UP000199360"/>
    </source>
</evidence>
<name>A0A1C5K0W6_9ACTN</name>
<dbReference type="Gene3D" id="3.40.50.720">
    <property type="entry name" value="NAD(P)-binding Rossmann-like Domain"/>
    <property type="match status" value="1"/>
</dbReference>
<dbReference type="SUPFAM" id="SSF48179">
    <property type="entry name" value="6-phosphogluconate dehydrogenase C-terminal domain-like"/>
    <property type="match status" value="1"/>
</dbReference>
<dbReference type="InterPro" id="IPR019665">
    <property type="entry name" value="OxRdtase/DH_put_Rossmann_dom"/>
</dbReference>